<dbReference type="eggNOG" id="ENOG502QSW8">
    <property type="taxonomic scope" value="Eukaryota"/>
</dbReference>
<accession>A1CD88</accession>
<keyword evidence="1" id="KW-0732">Signal</keyword>
<dbReference type="Proteomes" id="UP000006701">
    <property type="component" value="Unassembled WGS sequence"/>
</dbReference>
<dbReference type="KEGG" id="act:ACLA_005710"/>
<organism evidence="2 3">
    <name type="scientific">Aspergillus clavatus (strain ATCC 1007 / CBS 513.65 / DSM 816 / NCTC 3887 / NRRL 1 / QM 1276 / 107)</name>
    <dbReference type="NCBI Taxonomy" id="344612"/>
    <lineage>
        <taxon>Eukaryota</taxon>
        <taxon>Fungi</taxon>
        <taxon>Dikarya</taxon>
        <taxon>Ascomycota</taxon>
        <taxon>Pezizomycotina</taxon>
        <taxon>Eurotiomycetes</taxon>
        <taxon>Eurotiomycetidae</taxon>
        <taxon>Eurotiales</taxon>
        <taxon>Aspergillaceae</taxon>
        <taxon>Aspergillus</taxon>
        <taxon>Aspergillus subgen. Fumigati</taxon>
    </lineage>
</organism>
<dbReference type="HOGENOM" id="CLU_029537_0_1_1"/>
<feature type="signal peptide" evidence="1">
    <location>
        <begin position="1"/>
        <end position="25"/>
    </location>
</feature>
<dbReference type="InterPro" id="IPR029058">
    <property type="entry name" value="AB_hydrolase_fold"/>
</dbReference>
<evidence type="ECO:0000313" key="3">
    <source>
        <dbReference type="Proteomes" id="UP000006701"/>
    </source>
</evidence>
<dbReference type="PANTHER" id="PTHR37574:SF1">
    <property type="entry name" value="LIPASE B"/>
    <property type="match status" value="1"/>
</dbReference>
<dbReference type="OrthoDB" id="4605274at2759"/>
<protein>
    <submittedName>
        <fullName evidence="2">Lipase, putative</fullName>
    </submittedName>
</protein>
<dbReference type="VEuPathDB" id="FungiDB:ACLA_005710"/>
<reference evidence="2 3" key="1">
    <citation type="journal article" date="2008" name="PLoS Genet.">
        <title>Genomic islands in the pathogenic filamentous fungus Aspergillus fumigatus.</title>
        <authorList>
            <person name="Fedorova N.D."/>
            <person name="Khaldi N."/>
            <person name="Joardar V.S."/>
            <person name="Maiti R."/>
            <person name="Amedeo P."/>
            <person name="Anderson M.J."/>
            <person name="Crabtree J."/>
            <person name="Silva J.C."/>
            <person name="Badger J.H."/>
            <person name="Albarraq A."/>
            <person name="Angiuoli S."/>
            <person name="Bussey H."/>
            <person name="Bowyer P."/>
            <person name="Cotty P.J."/>
            <person name="Dyer P.S."/>
            <person name="Egan A."/>
            <person name="Galens K."/>
            <person name="Fraser-Liggett C.M."/>
            <person name="Haas B.J."/>
            <person name="Inman J.M."/>
            <person name="Kent R."/>
            <person name="Lemieux S."/>
            <person name="Malavazi I."/>
            <person name="Orvis J."/>
            <person name="Roemer T."/>
            <person name="Ronning C.M."/>
            <person name="Sundaram J.P."/>
            <person name="Sutton G."/>
            <person name="Turner G."/>
            <person name="Venter J.C."/>
            <person name="White O.R."/>
            <person name="Whitty B.R."/>
            <person name="Youngman P."/>
            <person name="Wolfe K.H."/>
            <person name="Goldman G.H."/>
            <person name="Wortman J.R."/>
            <person name="Jiang B."/>
            <person name="Denning D.W."/>
            <person name="Nierman W.C."/>
        </authorList>
    </citation>
    <scope>NUCLEOTIDE SEQUENCE [LARGE SCALE GENOMIC DNA]</scope>
    <source>
        <strain evidence="3">ATCC 1007 / CBS 513.65 / DSM 816 / NCTC 3887 / NRRL 1</strain>
    </source>
</reference>
<sequence length="460" mass="48757">MKWSSFLEAALLCGAILSPVTSGAALPSDTASTASDQGLVSTLSAVANDPAINDTQITTTVSSIVSGIDETQRKQTTKGDESVERAFKKLQSVFSDGTPDFLRLAREIVRIGLVPADILSLLNGYLKQELNSINNRNPVLNNQIIYPAKAPGDVPYSVAEKALRAAIYIPSSFGYGKNGKKPVILVPGTATPAGTTYHFSFAKLGSATNVDVVWLNIPQASLNDIQINAEYVAYAINYISALTGSNVAVISWSQGGPDTQWALKYWPTTRDVVDDFIAISPDFHGTVASSLACPWLKSLLCSPALWQQAWDSEFISTLRADGGDSAYVPTTTIYSSFDEIVQPMSGSQASAILGDARAVGVSNNQVQTVCGSKPAGGIYTHEGVLYNPLAWALAVDALTHDGPGDPSRLNLDDVCGRLLPPQLGLDDFLGTEGLLLVGLAEALAYMPKTLREPPIAGYAA</sequence>
<dbReference type="AlphaFoldDB" id="A1CD88"/>
<dbReference type="EMBL" id="DS027051">
    <property type="protein sequence ID" value="EAW11815.1"/>
    <property type="molecule type" value="Genomic_DNA"/>
</dbReference>
<dbReference type="RefSeq" id="XP_001273241.1">
    <property type="nucleotide sequence ID" value="XM_001273240.1"/>
</dbReference>
<dbReference type="PANTHER" id="PTHR37574">
    <property type="entry name" value="LIPASE B"/>
    <property type="match status" value="1"/>
</dbReference>
<dbReference type="SUPFAM" id="SSF53474">
    <property type="entry name" value="alpha/beta-Hydrolases"/>
    <property type="match status" value="1"/>
</dbReference>
<dbReference type="Gene3D" id="3.40.50.1820">
    <property type="entry name" value="alpha/beta hydrolase"/>
    <property type="match status" value="1"/>
</dbReference>
<keyword evidence="3" id="KW-1185">Reference proteome</keyword>
<dbReference type="GeneID" id="4705429"/>
<name>A1CD88_ASPCL</name>
<feature type="chain" id="PRO_5002633077" evidence="1">
    <location>
        <begin position="26"/>
        <end position="460"/>
    </location>
</feature>
<evidence type="ECO:0000256" key="1">
    <source>
        <dbReference type="SAM" id="SignalP"/>
    </source>
</evidence>
<evidence type="ECO:0000313" key="2">
    <source>
        <dbReference type="EMBL" id="EAW11815.1"/>
    </source>
</evidence>
<dbReference type="InterPro" id="IPR053228">
    <property type="entry name" value="Stereospecific_Lipase"/>
</dbReference>
<gene>
    <name evidence="2" type="ORF">ACLA_005710</name>
</gene>
<dbReference type="OMA" id="LVCPWLA"/>
<proteinExistence type="predicted"/>
<dbReference type="ESTHER" id="aspcl-a1cd88">
    <property type="family name" value="Canar_LipB"/>
</dbReference>